<dbReference type="InterPro" id="IPR013976">
    <property type="entry name" value="HDOD"/>
</dbReference>
<dbReference type="AlphaFoldDB" id="A0A7C3C8I3"/>
<evidence type="ECO:0000313" key="2">
    <source>
        <dbReference type="EMBL" id="HFB53460.1"/>
    </source>
</evidence>
<dbReference type="Gene3D" id="1.10.3210.10">
    <property type="entry name" value="Hypothetical protein af1432"/>
    <property type="match status" value="1"/>
</dbReference>
<organism evidence="2">
    <name type="scientific">Sulfurimonas autotrophica</name>
    <dbReference type="NCBI Taxonomy" id="202747"/>
    <lineage>
        <taxon>Bacteria</taxon>
        <taxon>Pseudomonadati</taxon>
        <taxon>Campylobacterota</taxon>
        <taxon>Epsilonproteobacteria</taxon>
        <taxon>Campylobacterales</taxon>
        <taxon>Sulfurimonadaceae</taxon>
        <taxon>Sulfurimonas</taxon>
    </lineage>
</organism>
<dbReference type="PANTHER" id="PTHR33525:SF4">
    <property type="entry name" value="CYCLIC DI-GMP PHOSPHODIESTERASE CDGJ"/>
    <property type="match status" value="1"/>
</dbReference>
<dbReference type="Gene3D" id="3.20.20.450">
    <property type="entry name" value="EAL domain"/>
    <property type="match status" value="1"/>
</dbReference>
<comment type="caution">
    <text evidence="2">The sequence shown here is derived from an EMBL/GenBank/DDBJ whole genome shotgun (WGS) entry which is preliminary data.</text>
</comment>
<proteinExistence type="predicted"/>
<gene>
    <name evidence="2" type="ORF">ENJ67_01895</name>
</gene>
<dbReference type="EMBL" id="DRNH01000097">
    <property type="protein sequence ID" value="HFB53460.1"/>
    <property type="molecule type" value="Genomic_DNA"/>
</dbReference>
<name>A0A7C3C8I3_9BACT</name>
<dbReference type="SUPFAM" id="SSF109604">
    <property type="entry name" value="HD-domain/PDEase-like"/>
    <property type="match status" value="1"/>
</dbReference>
<dbReference type="Pfam" id="PF08668">
    <property type="entry name" value="HDOD"/>
    <property type="match status" value="1"/>
</dbReference>
<dbReference type="Proteomes" id="UP000886390">
    <property type="component" value="Unassembled WGS sequence"/>
</dbReference>
<protein>
    <submittedName>
        <fullName evidence="2">HDOD domain-containing protein</fullName>
    </submittedName>
</protein>
<dbReference type="InterPro" id="IPR052340">
    <property type="entry name" value="RNase_Y/CdgJ"/>
</dbReference>
<dbReference type="Pfam" id="PF00563">
    <property type="entry name" value="EAL"/>
    <property type="match status" value="1"/>
</dbReference>
<sequence length="415" mass="48333">MKHVYVARQPVLDRESNICAYEVLYRDSHQTNKIDNDRFASAAVVSSVLNQFGTKRILGDKRAFVKIDEKFLLNDIIFSVPKEFFVFSIFSNVKMSEKIVERIEQLHKKGYILGIDNIQLTQEVLEERYSTVLNFISYFKLFIEENEELQECIKRLHAKDIKVIGVKIEDEESFEYAKYLQCDAFEGYYFAKPKIIENAQYNPTRMAVLRLYNMLMEDRNIDEAADEFEKNPEITVQLLQFINSAAFSFRKKISSIHHVIVLIGRIQLAKWLMLMIYSKSVSSSFETSPLMLMVKNRTELMERILKEIRPDARSNMLGEAYMVGVLSLMDTLFSMPLEEILQNINVSDEVKDALLYDKGLFGEIYKVVRSTEHMDINTIVDFEMKYRLAPNKIKDIIMSSIEEVAKLENPSENEA</sequence>
<dbReference type="PIRSF" id="PIRSF003180">
    <property type="entry name" value="DiGMPpdiest_YuxH"/>
    <property type="match status" value="1"/>
</dbReference>
<dbReference type="PANTHER" id="PTHR33525">
    <property type="match status" value="1"/>
</dbReference>
<dbReference type="PROSITE" id="PS51833">
    <property type="entry name" value="HDOD"/>
    <property type="match status" value="1"/>
</dbReference>
<evidence type="ECO:0000259" key="1">
    <source>
        <dbReference type="PROSITE" id="PS51833"/>
    </source>
</evidence>
<dbReference type="SUPFAM" id="SSF141868">
    <property type="entry name" value="EAL domain-like"/>
    <property type="match status" value="1"/>
</dbReference>
<feature type="domain" description="HDOD" evidence="1">
    <location>
        <begin position="201"/>
        <end position="392"/>
    </location>
</feature>
<dbReference type="InterPro" id="IPR035919">
    <property type="entry name" value="EAL_sf"/>
</dbReference>
<dbReference type="InterPro" id="IPR001633">
    <property type="entry name" value="EAL_dom"/>
</dbReference>
<reference evidence="2" key="1">
    <citation type="journal article" date="2020" name="mSystems">
        <title>Genome- and Community-Level Interaction Insights into Carbon Utilization and Element Cycling Functions of Hydrothermarchaeota in Hydrothermal Sediment.</title>
        <authorList>
            <person name="Zhou Z."/>
            <person name="Liu Y."/>
            <person name="Xu W."/>
            <person name="Pan J."/>
            <person name="Luo Z.H."/>
            <person name="Li M."/>
        </authorList>
    </citation>
    <scope>NUCLEOTIDE SEQUENCE [LARGE SCALE GENOMIC DNA]</scope>
    <source>
        <strain evidence="2">HyVt-507</strain>
    </source>
</reference>
<accession>A0A7C3C8I3</accession>
<dbReference type="InterPro" id="IPR014408">
    <property type="entry name" value="dGMP_Pdiesterase_EAL/HD-GYP"/>
</dbReference>